<accession>V4PNJ3</accession>
<evidence type="ECO:0000313" key="1">
    <source>
        <dbReference type="EMBL" id="ESQ97660.1"/>
    </source>
</evidence>
<organism evidence="1 2">
    <name type="scientific">Stutzerimonas chloritidismutans AW-1</name>
    <dbReference type="NCBI Taxonomy" id="1263865"/>
    <lineage>
        <taxon>Bacteria</taxon>
        <taxon>Pseudomonadati</taxon>
        <taxon>Pseudomonadota</taxon>
        <taxon>Gammaproteobacteria</taxon>
        <taxon>Pseudomonadales</taxon>
        <taxon>Pseudomonadaceae</taxon>
        <taxon>Stutzerimonas</taxon>
    </lineage>
</organism>
<protein>
    <submittedName>
        <fullName evidence="1">Uncharacterized protein</fullName>
    </submittedName>
</protein>
<sequence>MQIDIRTNQSKINYPCIALFCRLLKVTSKAAQI</sequence>
<proteinExistence type="predicted"/>
<comment type="caution">
    <text evidence="1">The sequence shown here is derived from an EMBL/GenBank/DDBJ whole genome shotgun (WGS) entry which is preliminary data.</text>
</comment>
<reference evidence="1 2" key="1">
    <citation type="submission" date="2013-07" db="EMBL/GenBank/DDBJ databases">
        <authorList>
            <person name="Schaap P.J."/>
            <person name="Mehboob F."/>
            <person name="Oosterkamp M.J."/>
            <person name="de Vos W.M."/>
            <person name="Stams A.J.M."/>
            <person name="Koehorst J.J."/>
        </authorList>
    </citation>
    <scope>NUCLEOTIDE SEQUENCE [LARGE SCALE GENOMIC DNA]</scope>
    <source>
        <strain evidence="1 2">AW-1</strain>
    </source>
</reference>
<dbReference type="EMBL" id="AOFQ01000059">
    <property type="protein sequence ID" value="ESQ97660.1"/>
    <property type="molecule type" value="Genomic_DNA"/>
</dbReference>
<dbReference type="AlphaFoldDB" id="V4PNJ3"/>
<gene>
    <name evidence="1" type="ORF">F753_19740</name>
</gene>
<evidence type="ECO:0000313" key="2">
    <source>
        <dbReference type="Proteomes" id="UP000017822"/>
    </source>
</evidence>
<name>V4PNJ3_STUCH</name>
<dbReference type="Proteomes" id="UP000017822">
    <property type="component" value="Unassembled WGS sequence"/>
</dbReference>